<comment type="caution">
    <text evidence="2">The sequence shown here is derived from an EMBL/GenBank/DDBJ whole genome shotgun (WGS) entry which is preliminary data.</text>
</comment>
<evidence type="ECO:0000313" key="3">
    <source>
        <dbReference type="Proteomes" id="UP001177140"/>
    </source>
</evidence>
<dbReference type="SUPFAM" id="SSF46565">
    <property type="entry name" value="Chaperone J-domain"/>
    <property type="match status" value="1"/>
</dbReference>
<dbReference type="Gene3D" id="1.25.40.10">
    <property type="entry name" value="Tetratricopeptide repeat domain"/>
    <property type="match status" value="1"/>
</dbReference>
<proteinExistence type="predicted"/>
<dbReference type="CDD" id="cd06257">
    <property type="entry name" value="DnaJ"/>
    <property type="match status" value="1"/>
</dbReference>
<protein>
    <submittedName>
        <fullName evidence="2">Uncharacterized protein</fullName>
    </submittedName>
</protein>
<accession>A0AA42B0Z1</accession>
<organism evidence="2 3">
    <name type="scientific">Papaver nudicaule</name>
    <name type="common">Iceland poppy</name>
    <dbReference type="NCBI Taxonomy" id="74823"/>
    <lineage>
        <taxon>Eukaryota</taxon>
        <taxon>Viridiplantae</taxon>
        <taxon>Streptophyta</taxon>
        <taxon>Embryophyta</taxon>
        <taxon>Tracheophyta</taxon>
        <taxon>Spermatophyta</taxon>
        <taxon>Magnoliopsida</taxon>
        <taxon>Ranunculales</taxon>
        <taxon>Papaveraceae</taxon>
        <taxon>Papaveroideae</taxon>
        <taxon>Papaver</taxon>
    </lineage>
</organism>
<dbReference type="AlphaFoldDB" id="A0AA42B0Z1"/>
<sequence>MIYIEVMSTSPTLVCGEKKHWWLTNRKIVDKYVKDARVLIATQEYSEISSALNLLDAALALSPRFETALELKARSLLYLRRFKEVADMLQEYIPSYKMVSEESSHSADLLNPSLSRERVKLLSGDNNSSSSDSCDREYPSFKCFSVSDLKKKVMAGLYKNCEKEGQWRYLVLGQACCHLGLMEDAMVLLQTGKRLASAAFRKESVCWSEDSFAFTNIPLCSDMNNNNHLANPPPSESESITQILSHIKLLLRRKTAAHAALDAGLYSEAIRHFSKILDGRRGTPQGFLSDCYVHRAQAYKFAGRFAEAIADCNRTLALDPTNIQALSIRANILETIRCLPDCLRDLEHLKLLYDSILRDRKLPGPNWKRHNVRYRDVPSNLRALTTKIQELRQRVGSGETANIDYYALIGLRRGCSRSELERAHLLLCLKHRPDKSTNFVDRCEFVDDRDLDSVRDQARMSALLLYRLLQKGYSSVMATIMDEAVVEKQRQKTQAALQAAALQAQQAQVQAPQVQTPQVHQITMSESKLDGELQKQVLSSSLPSTKSCPSPDYNLNCNIELQEKKSAAAAAAVFQGVFCRDIAVVGNLLSQANFSRPIPVKYEALSC</sequence>
<keyword evidence="1" id="KW-0802">TPR repeat</keyword>
<dbReference type="EMBL" id="JAJJMA010293119">
    <property type="protein sequence ID" value="MCL7047458.1"/>
    <property type="molecule type" value="Genomic_DNA"/>
</dbReference>
<dbReference type="PANTHER" id="PTHR46816:SF1">
    <property type="entry name" value="TETRATRICOPEPTIDE REPEAT (TPR)-LIKE SUPERFAMILY PROTEIN"/>
    <property type="match status" value="1"/>
</dbReference>
<dbReference type="InterPro" id="IPR001623">
    <property type="entry name" value="DnaJ_domain"/>
</dbReference>
<name>A0AA42B0Z1_PAPNU</name>
<dbReference type="InterPro" id="IPR019734">
    <property type="entry name" value="TPR_rpt"/>
</dbReference>
<evidence type="ECO:0000256" key="1">
    <source>
        <dbReference type="PROSITE-ProRule" id="PRU00339"/>
    </source>
</evidence>
<evidence type="ECO:0000313" key="2">
    <source>
        <dbReference type="EMBL" id="MCL7047458.1"/>
    </source>
</evidence>
<dbReference type="InterPro" id="IPR036869">
    <property type="entry name" value="J_dom_sf"/>
</dbReference>
<dbReference type="InterPro" id="IPR011990">
    <property type="entry name" value="TPR-like_helical_dom_sf"/>
</dbReference>
<dbReference type="SUPFAM" id="SSF48452">
    <property type="entry name" value="TPR-like"/>
    <property type="match status" value="1"/>
</dbReference>
<gene>
    <name evidence="2" type="ORF">MKW94_006800</name>
</gene>
<dbReference type="Proteomes" id="UP001177140">
    <property type="component" value="Unassembled WGS sequence"/>
</dbReference>
<dbReference type="PANTHER" id="PTHR46816">
    <property type="entry name" value="OS01G0273500 PROTEIN"/>
    <property type="match status" value="1"/>
</dbReference>
<dbReference type="SMART" id="SM00028">
    <property type="entry name" value="TPR"/>
    <property type="match status" value="1"/>
</dbReference>
<reference evidence="2" key="1">
    <citation type="submission" date="2022-03" db="EMBL/GenBank/DDBJ databases">
        <title>A functionally conserved STORR gene fusion in Papaver species that diverged 16.8 million years ago.</title>
        <authorList>
            <person name="Catania T."/>
        </authorList>
    </citation>
    <scope>NUCLEOTIDE SEQUENCE</scope>
    <source>
        <strain evidence="2">S-191538</strain>
    </source>
</reference>
<feature type="repeat" description="TPR" evidence="1">
    <location>
        <begin position="289"/>
        <end position="322"/>
    </location>
</feature>
<keyword evidence="3" id="KW-1185">Reference proteome</keyword>
<dbReference type="PROSITE" id="PS50005">
    <property type="entry name" value="TPR"/>
    <property type="match status" value="1"/>
</dbReference>